<dbReference type="Gene3D" id="3.40.50.300">
    <property type="entry name" value="P-loop containing nucleotide triphosphate hydrolases"/>
    <property type="match status" value="1"/>
</dbReference>
<proteinExistence type="inferred from homology"/>
<evidence type="ECO:0000256" key="7">
    <source>
        <dbReference type="ARBA" id="ARBA00023137"/>
    </source>
</evidence>
<keyword evidence="5 11" id="KW-0418">Kinase</keyword>
<dbReference type="SUPFAM" id="SSF52540">
    <property type="entry name" value="P-loop containing nucleoside triphosphate hydrolases"/>
    <property type="match status" value="1"/>
</dbReference>
<evidence type="ECO:0000256" key="5">
    <source>
        <dbReference type="ARBA" id="ARBA00022777"/>
    </source>
</evidence>
<dbReference type="EMBL" id="WNVC01000064">
    <property type="protein sequence ID" value="MDZ5000078.1"/>
    <property type="molecule type" value="Genomic_DNA"/>
</dbReference>
<dbReference type="CDD" id="cd05387">
    <property type="entry name" value="BY-kinase"/>
    <property type="match status" value="1"/>
</dbReference>
<dbReference type="EMBL" id="RQNR01000007">
    <property type="protein sequence ID" value="RQN23588.1"/>
    <property type="molecule type" value="Genomic_DNA"/>
</dbReference>
<comment type="similarity">
    <text evidence="1">Belongs to the CpsD/CapB family.</text>
</comment>
<dbReference type="GO" id="GO:0005524">
    <property type="term" value="F:ATP binding"/>
    <property type="evidence" value="ECO:0007669"/>
    <property type="project" value="UniProtKB-KW"/>
</dbReference>
<dbReference type="EC" id="2.7.10.2" evidence="2"/>
<dbReference type="InterPro" id="IPR005702">
    <property type="entry name" value="Wzc-like_C"/>
</dbReference>
<dbReference type="PANTHER" id="PTHR32309:SF13">
    <property type="entry name" value="FERRIC ENTEROBACTIN TRANSPORT PROTEIN FEPE"/>
    <property type="match status" value="1"/>
</dbReference>
<evidence type="ECO:0000256" key="1">
    <source>
        <dbReference type="ARBA" id="ARBA00007316"/>
    </source>
</evidence>
<keyword evidence="4" id="KW-0547">Nucleotide-binding</keyword>
<keyword evidence="3 10" id="KW-0808">Transferase</keyword>
<keyword evidence="6" id="KW-0067">ATP-binding</keyword>
<dbReference type="GO" id="GO:0004715">
    <property type="term" value="F:non-membrane spanning protein tyrosine kinase activity"/>
    <property type="evidence" value="ECO:0007669"/>
    <property type="project" value="UniProtKB-EC"/>
</dbReference>
<gene>
    <name evidence="11" type="ORF">EHZ11_13255</name>
    <name evidence="10" type="ORF">GNF79_13415</name>
</gene>
<evidence type="ECO:0000313" key="10">
    <source>
        <dbReference type="EMBL" id="MDZ5000078.1"/>
    </source>
</evidence>
<name>A0AAE8K6H1_CLOPF</name>
<reference evidence="10" key="2">
    <citation type="submission" date="2019-11" db="EMBL/GenBank/DDBJ databases">
        <title>Characterization of Clostridium perfringens isolates from swine manure treated agricultural soils.</title>
        <authorList>
            <person name="Wushke S.T."/>
        </authorList>
    </citation>
    <scope>NUCLEOTIDE SEQUENCE</scope>
    <source>
        <strain evidence="10">X26</strain>
    </source>
</reference>
<evidence type="ECO:0000256" key="6">
    <source>
        <dbReference type="ARBA" id="ARBA00022840"/>
    </source>
</evidence>
<dbReference type="InterPro" id="IPR050445">
    <property type="entry name" value="Bact_polysacc_biosynth/exp"/>
</dbReference>
<comment type="caution">
    <text evidence="11">The sequence shown here is derived from an EMBL/GenBank/DDBJ whole genome shotgun (WGS) entry which is preliminary data.</text>
</comment>
<dbReference type="GO" id="GO:0042802">
    <property type="term" value="F:identical protein binding"/>
    <property type="evidence" value="ECO:0007669"/>
    <property type="project" value="UniProtKB-ARBA"/>
</dbReference>
<evidence type="ECO:0000256" key="8">
    <source>
        <dbReference type="ARBA" id="ARBA00051245"/>
    </source>
</evidence>
<keyword evidence="7" id="KW-0829">Tyrosine-protein kinase</keyword>
<dbReference type="RefSeq" id="WP_011009829.1">
    <property type="nucleotide sequence ID" value="NZ_CATNWM010000003.1"/>
</dbReference>
<evidence type="ECO:0000313" key="12">
    <source>
        <dbReference type="Proteomes" id="UP000273641"/>
    </source>
</evidence>
<dbReference type="FunFam" id="3.40.50.300:FF:000527">
    <property type="entry name" value="Tyrosine-protein kinase etk"/>
    <property type="match status" value="1"/>
</dbReference>
<protein>
    <recommendedName>
        <fullName evidence="2">non-specific protein-tyrosine kinase</fullName>
        <ecNumber evidence="2">2.7.10.2</ecNumber>
    </recommendedName>
</protein>
<dbReference type="NCBIfam" id="TIGR01007">
    <property type="entry name" value="eps_fam"/>
    <property type="match status" value="1"/>
</dbReference>
<evidence type="ECO:0000259" key="9">
    <source>
        <dbReference type="Pfam" id="PF13614"/>
    </source>
</evidence>
<reference evidence="11 12" key="1">
    <citation type="submission" date="2018-11" db="EMBL/GenBank/DDBJ databases">
        <title>Draft genome sequences of potential pathogenic Clostridium perfringens from environmental surface water in the North West Province, South Africa.</title>
        <authorList>
            <person name="Fourie J.C.J."/>
            <person name="Sanko T.J."/>
            <person name="Bezuidenhout C."/>
            <person name="Mienie C."/>
            <person name="Adeleke R."/>
        </authorList>
    </citation>
    <scope>NUCLEOTIDE SEQUENCE [LARGE SCALE GENOMIC DNA]</scope>
    <source>
        <strain evidence="11 12">SC4-C13</strain>
    </source>
</reference>
<dbReference type="InterPro" id="IPR025669">
    <property type="entry name" value="AAA_dom"/>
</dbReference>
<comment type="catalytic activity">
    <reaction evidence="8">
        <text>L-tyrosyl-[protein] + ATP = O-phospho-L-tyrosyl-[protein] + ADP + H(+)</text>
        <dbReference type="Rhea" id="RHEA:10596"/>
        <dbReference type="Rhea" id="RHEA-COMP:10136"/>
        <dbReference type="Rhea" id="RHEA-COMP:20101"/>
        <dbReference type="ChEBI" id="CHEBI:15378"/>
        <dbReference type="ChEBI" id="CHEBI:30616"/>
        <dbReference type="ChEBI" id="CHEBI:46858"/>
        <dbReference type="ChEBI" id="CHEBI:61978"/>
        <dbReference type="ChEBI" id="CHEBI:456216"/>
        <dbReference type="EC" id="2.7.10.2"/>
    </reaction>
</comment>
<evidence type="ECO:0000256" key="3">
    <source>
        <dbReference type="ARBA" id="ARBA00022679"/>
    </source>
</evidence>
<dbReference type="Pfam" id="PF13614">
    <property type="entry name" value="AAA_31"/>
    <property type="match status" value="1"/>
</dbReference>
<accession>A0AAE8K6H1</accession>
<feature type="domain" description="AAA" evidence="9">
    <location>
        <begin position="33"/>
        <end position="194"/>
    </location>
</feature>
<dbReference type="Proteomes" id="UP000273641">
    <property type="component" value="Unassembled WGS sequence"/>
</dbReference>
<dbReference type="InterPro" id="IPR027417">
    <property type="entry name" value="P-loop_NTPase"/>
</dbReference>
<evidence type="ECO:0000313" key="11">
    <source>
        <dbReference type="EMBL" id="RQN23588.1"/>
    </source>
</evidence>
<dbReference type="PANTHER" id="PTHR32309">
    <property type="entry name" value="TYROSINE-PROTEIN KINASE"/>
    <property type="match status" value="1"/>
</dbReference>
<organism evidence="11 12">
    <name type="scientific">Clostridium perfringens</name>
    <dbReference type="NCBI Taxonomy" id="1502"/>
    <lineage>
        <taxon>Bacteria</taxon>
        <taxon>Bacillati</taxon>
        <taxon>Bacillota</taxon>
        <taxon>Clostridia</taxon>
        <taxon>Eubacteriales</taxon>
        <taxon>Clostridiaceae</taxon>
        <taxon>Clostridium</taxon>
    </lineage>
</organism>
<dbReference type="Proteomes" id="UP001291306">
    <property type="component" value="Unassembled WGS sequence"/>
</dbReference>
<sequence>MFLVDKDPKSIAAESYRVLRTSLEYSSIDKELKSIVVTSSEPGEGKSTVAGNLASIIAQNNKKVIIIDCDLRRPTIHKKFGISNSIGLTEYIIGKNDLNNVIQILNENFSVITSGRIPPNPSEILSSKSMENLLKALSVCYDYVILDTPPLTAVTDAQILAGKCDGTILVVRAESTSKESIIKAYKELEKVRANVLGSVLNGIKGNNKNYYYAEDNKKKKLKVRS</sequence>
<evidence type="ECO:0000256" key="2">
    <source>
        <dbReference type="ARBA" id="ARBA00011903"/>
    </source>
</evidence>
<evidence type="ECO:0000256" key="4">
    <source>
        <dbReference type="ARBA" id="ARBA00022741"/>
    </source>
</evidence>
<dbReference type="GO" id="GO:0005886">
    <property type="term" value="C:plasma membrane"/>
    <property type="evidence" value="ECO:0007669"/>
    <property type="project" value="UniProtKB-ARBA"/>
</dbReference>
<dbReference type="AlphaFoldDB" id="A0AAE8K6H1"/>